<comment type="function">
    <text evidence="9">Part of the tripartite ATP-independent periplasmic (TRAP) transport system.</text>
</comment>
<proteinExistence type="inferred from homology"/>
<evidence type="ECO:0000256" key="3">
    <source>
        <dbReference type="ARBA" id="ARBA00022475"/>
    </source>
</evidence>
<evidence type="ECO:0000256" key="4">
    <source>
        <dbReference type="ARBA" id="ARBA00022519"/>
    </source>
</evidence>
<accession>A0A285SGT9</accession>
<dbReference type="PANTHER" id="PTHR35011:SF2">
    <property type="entry name" value="2,3-DIKETO-L-GULONATE TRAP TRANSPORTER SMALL PERMEASE PROTEIN YIAM"/>
    <property type="match status" value="1"/>
</dbReference>
<evidence type="ECO:0000313" key="12">
    <source>
        <dbReference type="Proteomes" id="UP000219331"/>
    </source>
</evidence>
<protein>
    <recommendedName>
        <fullName evidence="9">TRAP transporter small permease protein</fullName>
    </recommendedName>
</protein>
<evidence type="ECO:0000256" key="2">
    <source>
        <dbReference type="ARBA" id="ARBA00022448"/>
    </source>
</evidence>
<gene>
    <name evidence="11" type="ORF">SAMN05421512_105224</name>
</gene>
<evidence type="ECO:0000256" key="5">
    <source>
        <dbReference type="ARBA" id="ARBA00022692"/>
    </source>
</evidence>
<dbReference type="STRING" id="538381.GCA_001696535_02066"/>
<feature type="transmembrane region" description="Helical" evidence="9">
    <location>
        <begin position="41"/>
        <end position="63"/>
    </location>
</feature>
<organism evidence="11 12">
    <name type="scientific">Stappia indica</name>
    <dbReference type="NCBI Taxonomy" id="538381"/>
    <lineage>
        <taxon>Bacteria</taxon>
        <taxon>Pseudomonadati</taxon>
        <taxon>Pseudomonadota</taxon>
        <taxon>Alphaproteobacteria</taxon>
        <taxon>Hyphomicrobiales</taxon>
        <taxon>Stappiaceae</taxon>
        <taxon>Stappia</taxon>
    </lineage>
</organism>
<dbReference type="GO" id="GO:0015740">
    <property type="term" value="P:C4-dicarboxylate transport"/>
    <property type="evidence" value="ECO:0007669"/>
    <property type="project" value="TreeGrafter"/>
</dbReference>
<dbReference type="InterPro" id="IPR055348">
    <property type="entry name" value="DctQ"/>
</dbReference>
<evidence type="ECO:0000256" key="7">
    <source>
        <dbReference type="ARBA" id="ARBA00023136"/>
    </source>
</evidence>
<evidence type="ECO:0000256" key="9">
    <source>
        <dbReference type="RuleBase" id="RU369079"/>
    </source>
</evidence>
<evidence type="ECO:0000259" key="10">
    <source>
        <dbReference type="Pfam" id="PF04290"/>
    </source>
</evidence>
<dbReference type="OrthoDB" id="4250245at2"/>
<feature type="transmembrane region" description="Helical" evidence="9">
    <location>
        <begin position="112"/>
        <end position="133"/>
    </location>
</feature>
<dbReference type="AlphaFoldDB" id="A0A285SGT9"/>
<dbReference type="GO" id="GO:0022857">
    <property type="term" value="F:transmembrane transporter activity"/>
    <property type="evidence" value="ECO:0007669"/>
    <property type="project" value="UniProtKB-UniRule"/>
</dbReference>
<dbReference type="EMBL" id="OBML01000005">
    <property type="protein sequence ID" value="SOC06819.1"/>
    <property type="molecule type" value="Genomic_DNA"/>
</dbReference>
<keyword evidence="12" id="KW-1185">Reference proteome</keyword>
<keyword evidence="3" id="KW-1003">Cell membrane</keyword>
<dbReference type="GO" id="GO:0005886">
    <property type="term" value="C:plasma membrane"/>
    <property type="evidence" value="ECO:0007669"/>
    <property type="project" value="UniProtKB-SubCell"/>
</dbReference>
<keyword evidence="4 9" id="KW-0997">Cell inner membrane</keyword>
<evidence type="ECO:0000256" key="8">
    <source>
        <dbReference type="ARBA" id="ARBA00038436"/>
    </source>
</evidence>
<dbReference type="Proteomes" id="UP000219331">
    <property type="component" value="Unassembled WGS sequence"/>
</dbReference>
<dbReference type="Pfam" id="PF04290">
    <property type="entry name" value="DctQ"/>
    <property type="match status" value="1"/>
</dbReference>
<feature type="transmembrane region" description="Helical" evidence="9">
    <location>
        <begin position="69"/>
        <end position="91"/>
    </location>
</feature>
<comment type="subcellular location">
    <subcellularLocation>
        <location evidence="1 9">Cell inner membrane</location>
        <topology evidence="1 9">Multi-pass membrane protein</topology>
    </subcellularLocation>
</comment>
<sequence>MSEAPDPRPDIAGIASPPARRLEHLPEAGRLGWAITRIARLFAVGIIIAMAVLVLEIFLRYVFNSPTTWAHETTTFLSALTFIFGGLYCVARNSHIRVVLIYDIVGKRLRNVLDVLISLACLGASLFFAWAAWLMARKAMFRPDGNFALETSGSAWNSPAPAVLKIFLFVVLVTMSLQFLILTFNYLRGLARPERPTDA</sequence>
<keyword evidence="6 9" id="KW-1133">Transmembrane helix</keyword>
<evidence type="ECO:0000256" key="1">
    <source>
        <dbReference type="ARBA" id="ARBA00004429"/>
    </source>
</evidence>
<keyword evidence="2 9" id="KW-0813">Transport</keyword>
<evidence type="ECO:0000256" key="6">
    <source>
        <dbReference type="ARBA" id="ARBA00022989"/>
    </source>
</evidence>
<evidence type="ECO:0000313" key="11">
    <source>
        <dbReference type="EMBL" id="SOC06819.1"/>
    </source>
</evidence>
<comment type="subunit">
    <text evidence="9">The complex comprises the extracytoplasmic solute receptor protein and the two transmembrane proteins.</text>
</comment>
<dbReference type="PANTHER" id="PTHR35011">
    <property type="entry name" value="2,3-DIKETO-L-GULONATE TRAP TRANSPORTER SMALL PERMEASE PROTEIN YIAM"/>
    <property type="match status" value="1"/>
</dbReference>
<keyword evidence="7 9" id="KW-0472">Membrane</keyword>
<keyword evidence="5 9" id="KW-0812">Transmembrane</keyword>
<name>A0A285SGT9_9HYPH</name>
<feature type="domain" description="Tripartite ATP-independent periplasmic transporters DctQ component" evidence="10">
    <location>
        <begin position="50"/>
        <end position="175"/>
    </location>
</feature>
<feature type="transmembrane region" description="Helical" evidence="9">
    <location>
        <begin position="166"/>
        <end position="187"/>
    </location>
</feature>
<dbReference type="InterPro" id="IPR007387">
    <property type="entry name" value="TRAP_DctQ"/>
</dbReference>
<comment type="similarity">
    <text evidence="8 9">Belongs to the TRAP transporter small permease family.</text>
</comment>
<reference evidence="11 12" key="1">
    <citation type="submission" date="2017-08" db="EMBL/GenBank/DDBJ databases">
        <authorList>
            <person name="de Groot N.N."/>
        </authorList>
    </citation>
    <scope>NUCLEOTIDE SEQUENCE [LARGE SCALE GENOMIC DNA]</scope>
    <source>
        <strain evidence="11 12">USBA 352</strain>
    </source>
</reference>
<dbReference type="RefSeq" id="WP_097174886.1">
    <property type="nucleotide sequence ID" value="NZ_OBML01000005.1"/>
</dbReference>